<gene>
    <name evidence="2" type="ORF">C3B51_13135</name>
    <name evidence="3" type="ORF">CWB98_12170</name>
</gene>
<keyword evidence="1" id="KW-0472">Membrane</keyword>
<dbReference type="OrthoDB" id="6307156at2"/>
<evidence type="ECO:0000256" key="1">
    <source>
        <dbReference type="SAM" id="Phobius"/>
    </source>
</evidence>
<keyword evidence="1" id="KW-0812">Transmembrane</keyword>
<reference evidence="2 4" key="1">
    <citation type="submission" date="2018-01" db="EMBL/GenBank/DDBJ databases">
        <title>Co-occurrence of chitin degradation, pigmentation and bioactivity in marine Pseudoalteromonas.</title>
        <authorList>
            <person name="Paulsen S."/>
            <person name="Gram L."/>
            <person name="Machado H."/>
        </authorList>
    </citation>
    <scope>NUCLEOTIDE SEQUENCE [LARGE SCALE GENOMIC DNA]</scope>
    <source>
        <strain evidence="2 4">S1946</strain>
    </source>
</reference>
<dbReference type="AlphaFoldDB" id="A0A4Q7EBY8"/>
<reference evidence="3 5" key="2">
    <citation type="submission" date="2018-01" db="EMBL/GenBank/DDBJ databases">
        <authorList>
            <person name="Paulsen S."/>
            <person name="Gram L.K."/>
        </authorList>
    </citation>
    <scope>NUCLEOTIDE SEQUENCE [LARGE SCALE GENOMIC DNA]</scope>
    <source>
        <strain evidence="3 5">S2599</strain>
    </source>
</reference>
<evidence type="ECO:0000313" key="4">
    <source>
        <dbReference type="Proteomes" id="UP000292345"/>
    </source>
</evidence>
<evidence type="ECO:0000313" key="5">
    <source>
        <dbReference type="Proteomes" id="UP000306719"/>
    </source>
</evidence>
<reference evidence="5" key="3">
    <citation type="submission" date="2019-06" db="EMBL/GenBank/DDBJ databases">
        <title>Co-occurence of chitin degradation, pigmentation and bioactivity in marine Pseudoalteromonas.</title>
        <authorList>
            <person name="Sonnenschein E.C."/>
            <person name="Bech P.K."/>
        </authorList>
    </citation>
    <scope>NUCLEOTIDE SEQUENCE [LARGE SCALE GENOMIC DNA]</scope>
    <source>
        <strain evidence="5">S2599</strain>
    </source>
</reference>
<evidence type="ECO:0000313" key="3">
    <source>
        <dbReference type="EMBL" id="TMP37054.1"/>
    </source>
</evidence>
<proteinExistence type="predicted"/>
<evidence type="ECO:0000313" key="2">
    <source>
        <dbReference type="EMBL" id="RZM80115.1"/>
    </source>
</evidence>
<feature type="transmembrane region" description="Helical" evidence="1">
    <location>
        <begin position="88"/>
        <end position="109"/>
    </location>
</feature>
<protein>
    <submittedName>
        <fullName evidence="2">Uncharacterized protein</fullName>
    </submittedName>
</protein>
<keyword evidence="1" id="KW-1133">Transmembrane helix</keyword>
<reference evidence="3" key="4">
    <citation type="submission" date="2019-09" db="EMBL/GenBank/DDBJ databases">
        <title>Co-occurence of chitin degradation, pigmentation and bioactivity in marine Pseudoalteromonas.</title>
        <authorList>
            <person name="Sonnenschein E.C."/>
            <person name="Bech P.K."/>
        </authorList>
    </citation>
    <scope>NUCLEOTIDE SEQUENCE</scope>
    <source>
        <strain evidence="3">S2599</strain>
    </source>
</reference>
<dbReference type="EMBL" id="PNCJ01000016">
    <property type="protein sequence ID" value="TMP37054.1"/>
    <property type="molecule type" value="Genomic_DNA"/>
</dbReference>
<name>A0A4Q7EBY8_9GAMM</name>
<accession>A0A4Q7EBY8</accession>
<dbReference type="Proteomes" id="UP000306719">
    <property type="component" value="Unassembled WGS sequence"/>
</dbReference>
<feature type="transmembrane region" description="Helical" evidence="1">
    <location>
        <begin position="52"/>
        <end position="76"/>
    </location>
</feature>
<organism evidence="2 4">
    <name type="scientific">Pseudoalteromonas rubra</name>
    <dbReference type="NCBI Taxonomy" id="43658"/>
    <lineage>
        <taxon>Bacteria</taxon>
        <taxon>Pseudomonadati</taxon>
        <taxon>Pseudomonadota</taxon>
        <taxon>Gammaproteobacteria</taxon>
        <taxon>Alteromonadales</taxon>
        <taxon>Pseudoalteromonadaceae</taxon>
        <taxon>Pseudoalteromonas</taxon>
    </lineage>
</organism>
<dbReference type="EMBL" id="PPUZ01000035">
    <property type="protein sequence ID" value="RZM80115.1"/>
    <property type="molecule type" value="Genomic_DNA"/>
</dbReference>
<dbReference type="RefSeq" id="WP_052713011.1">
    <property type="nucleotide sequence ID" value="NZ_JXYA01000005.1"/>
</dbReference>
<comment type="caution">
    <text evidence="2">The sequence shown here is derived from an EMBL/GenBank/DDBJ whole genome shotgun (WGS) entry which is preliminary data.</text>
</comment>
<sequence>MTQNREDSKAEQSSFVAQIKHNVKENKFTNVDPMQAQKVKDAESDRGLKQRYALWFIVILAVQLLIMNLVLVLVGMDKLHFEEWTLNLYMAGTLAEVFGVILVITKNLFPTKAE</sequence>
<dbReference type="Proteomes" id="UP000292345">
    <property type="component" value="Unassembled WGS sequence"/>
</dbReference>